<evidence type="ECO:0000313" key="1">
    <source>
        <dbReference type="EMBL" id="RMA78968.1"/>
    </source>
</evidence>
<reference evidence="1 2" key="1">
    <citation type="submission" date="2018-10" db="EMBL/GenBank/DDBJ databases">
        <title>Genomic Encyclopedia of Type Strains, Phase IV (KMG-IV): sequencing the most valuable type-strain genomes for metagenomic binning, comparative biology and taxonomic classification.</title>
        <authorList>
            <person name="Goeker M."/>
        </authorList>
    </citation>
    <scope>NUCLEOTIDE SEQUENCE [LARGE SCALE GENOMIC DNA]</scope>
    <source>
        <strain evidence="1 2">DSM 25080</strain>
    </source>
</reference>
<keyword evidence="2" id="KW-1185">Reference proteome</keyword>
<evidence type="ECO:0008006" key="3">
    <source>
        <dbReference type="Google" id="ProtNLM"/>
    </source>
</evidence>
<name>A0A3M0A824_9GAMM</name>
<proteinExistence type="predicted"/>
<evidence type="ECO:0000313" key="2">
    <source>
        <dbReference type="Proteomes" id="UP000267187"/>
    </source>
</evidence>
<dbReference type="EMBL" id="REFJ01000005">
    <property type="protein sequence ID" value="RMA78968.1"/>
    <property type="molecule type" value="Genomic_DNA"/>
</dbReference>
<organism evidence="1 2">
    <name type="scientific">Umboniibacter marinipuniceus</name>
    <dbReference type="NCBI Taxonomy" id="569599"/>
    <lineage>
        <taxon>Bacteria</taxon>
        <taxon>Pseudomonadati</taxon>
        <taxon>Pseudomonadota</taxon>
        <taxon>Gammaproteobacteria</taxon>
        <taxon>Cellvibrionales</taxon>
        <taxon>Cellvibrionaceae</taxon>
        <taxon>Umboniibacter</taxon>
    </lineage>
</organism>
<accession>A0A3M0A824</accession>
<comment type="caution">
    <text evidence="1">The sequence shown here is derived from an EMBL/GenBank/DDBJ whole genome shotgun (WGS) entry which is preliminary data.</text>
</comment>
<dbReference type="PROSITE" id="PS51257">
    <property type="entry name" value="PROKAR_LIPOPROTEIN"/>
    <property type="match status" value="1"/>
</dbReference>
<protein>
    <recommendedName>
        <fullName evidence="3">Lipoprotein</fullName>
    </recommendedName>
</protein>
<dbReference type="RefSeq" id="WP_121877599.1">
    <property type="nucleotide sequence ID" value="NZ_REFJ01000005.1"/>
</dbReference>
<dbReference type="AlphaFoldDB" id="A0A3M0A824"/>
<gene>
    <name evidence="1" type="ORF">DFR27_2309</name>
</gene>
<dbReference type="Proteomes" id="UP000267187">
    <property type="component" value="Unassembled WGS sequence"/>
</dbReference>
<sequence length="145" mass="16258">MKLTLLVLVVLLVGCTSAGIIDANGPNNYTFRTINALNAGDRIKFDVLKIAPTENLHFYLCRLECRQAREIAHYKGSDFGEINEVEFTAPKTGSYYFWLRDSEKEGEESAIPVVGESFDPNRMIEEIDFKSGSILIVHPNVTSQL</sequence>